<dbReference type="EMBL" id="BAET01000008">
    <property type="protein sequence ID" value="GAB55209.1"/>
    <property type="molecule type" value="Genomic_DNA"/>
</dbReference>
<comment type="caution">
    <text evidence="1">The sequence shown here is derived from an EMBL/GenBank/DDBJ whole genome shotgun (WGS) entry which is preliminary data.</text>
</comment>
<reference evidence="1 2" key="2">
    <citation type="journal article" date="2017" name="Antonie Van Leeuwenhoek">
        <title>Rhizobium rhizosphaerae sp. nov., a novel species isolated from rice rhizosphere.</title>
        <authorList>
            <person name="Zhao J.J."/>
            <person name="Zhang J."/>
            <person name="Zhang R.J."/>
            <person name="Zhang C.W."/>
            <person name="Yin H.Q."/>
            <person name="Zhang X.X."/>
        </authorList>
    </citation>
    <scope>NUCLEOTIDE SEQUENCE [LARGE SCALE GENOMIC DNA]</scope>
    <source>
        <strain evidence="1 2">ACAM 611</strain>
    </source>
</reference>
<evidence type="ECO:0000313" key="2">
    <source>
        <dbReference type="Proteomes" id="UP000053586"/>
    </source>
</evidence>
<dbReference type="Proteomes" id="UP000053586">
    <property type="component" value="Unassembled WGS sequence"/>
</dbReference>
<dbReference type="AlphaFoldDB" id="H5TA82"/>
<name>H5TA82_9ALTE</name>
<keyword evidence="2" id="KW-1185">Reference proteome</keyword>
<proteinExistence type="predicted"/>
<reference evidence="1 2" key="1">
    <citation type="journal article" date="2012" name="J. Bacteriol.">
        <title>Genome sequence of proteorhodopsin-containing sea ice bacterium Glaciecola punicea ACAM 611T.</title>
        <authorList>
            <person name="Qin Q.-L."/>
            <person name="Xie B.-B."/>
            <person name="Shu Y.-L."/>
            <person name="Rong J.-C."/>
            <person name="Zhao D.-L."/>
            <person name="Zhang X.-Y."/>
            <person name="Chen X.-L."/>
            <person name="Zhou B.-C."/>
            <person name="Zhanga Y.-Z."/>
        </authorList>
    </citation>
    <scope>NUCLEOTIDE SEQUENCE [LARGE SCALE GENOMIC DNA]</scope>
    <source>
        <strain evidence="1 2">ACAM 611</strain>
    </source>
</reference>
<protein>
    <submittedName>
        <fullName evidence="1">Uncharacterized protein</fullName>
    </submittedName>
</protein>
<sequence>MFTHRLHIVYTHGENLMCIKIIIQHNGLDYFTFKEFGQ</sequence>
<gene>
    <name evidence="1" type="ORF">GPUN_1078</name>
</gene>
<evidence type="ECO:0000313" key="1">
    <source>
        <dbReference type="EMBL" id="GAB55209.1"/>
    </source>
</evidence>
<organism evidence="1 2">
    <name type="scientific">Glaciecola punicea ACAM 611</name>
    <dbReference type="NCBI Taxonomy" id="1121923"/>
    <lineage>
        <taxon>Bacteria</taxon>
        <taxon>Pseudomonadati</taxon>
        <taxon>Pseudomonadota</taxon>
        <taxon>Gammaproteobacteria</taxon>
        <taxon>Alteromonadales</taxon>
        <taxon>Alteromonadaceae</taxon>
        <taxon>Glaciecola</taxon>
    </lineage>
</organism>
<accession>H5TA82</accession>